<dbReference type="Proteomes" id="UP001156196">
    <property type="component" value="Chromosome"/>
</dbReference>
<dbReference type="GeneID" id="4847860"/>
<evidence type="ECO:0008006" key="3">
    <source>
        <dbReference type="Google" id="ProtNLM"/>
    </source>
</evidence>
<dbReference type="AlphaFoldDB" id="A0AAX3EBV6"/>
<reference evidence="1" key="1">
    <citation type="submission" date="2022-10" db="EMBL/GenBank/DDBJ databases">
        <title>Complete genome of Methanoculleus submarinus DSM 15122.</title>
        <authorList>
            <person name="Chen S.-C."/>
            <person name="Lai S.-J."/>
            <person name="You Y.-T."/>
        </authorList>
    </citation>
    <scope>NUCLEOTIDE SEQUENCE</scope>
    <source>
        <strain evidence="1">DSM 15122</strain>
    </source>
</reference>
<evidence type="ECO:0000313" key="2">
    <source>
        <dbReference type="Proteomes" id="UP001156196"/>
    </source>
</evidence>
<dbReference type="RefSeq" id="WP_011845169.1">
    <property type="nucleotide sequence ID" value="NZ_CP109831.1"/>
</dbReference>
<dbReference type="GeneID" id="76730418"/>
<organism evidence="1 2">
    <name type="scientific">Methanoculleus submarinus</name>
    <dbReference type="NCBI Taxonomy" id="204050"/>
    <lineage>
        <taxon>Archaea</taxon>
        <taxon>Methanobacteriati</taxon>
        <taxon>Methanobacteriota</taxon>
        <taxon>Stenosarchaea group</taxon>
        <taxon>Methanomicrobia</taxon>
        <taxon>Methanomicrobiales</taxon>
        <taxon>Methanomicrobiaceae</taxon>
        <taxon>Methanoculleus</taxon>
    </lineage>
</organism>
<gene>
    <name evidence="1" type="ORF">OH143_05960</name>
</gene>
<sequence length="230" mass="25728">MDKNTGRRPLCSGLCCRQAQAIPLLSLALLLLAFGAGCIDFPEQNATGNVTPAPVLHYERGDVLIPINVSEIPVRGFDANVTEVIEILLADPRAGALLEGGWKITSVRTNFEGFYSVDPTRTYVDVEFRRDEPSPSFFIEVDDQEGHTGRGFCNVPRWRGGPFAGPRPEDYHKDEAVRDGTNWWYVYDHHNDRVAMVYNGTTIIYLYPSYGTQWYETVGKTGDTRHLGAL</sequence>
<keyword evidence="2" id="KW-1185">Reference proteome</keyword>
<dbReference type="KEGG" id="msum:OH143_05960"/>
<protein>
    <recommendedName>
        <fullName evidence="3">Lipoprotein</fullName>
    </recommendedName>
</protein>
<evidence type="ECO:0000313" key="1">
    <source>
        <dbReference type="EMBL" id="UYU19635.1"/>
    </source>
</evidence>
<name>A0AAX3EBV6_9EURY</name>
<proteinExistence type="predicted"/>
<accession>A0AAX3EBV6</accession>
<dbReference type="EMBL" id="CP109831">
    <property type="protein sequence ID" value="UYU19635.1"/>
    <property type="molecule type" value="Genomic_DNA"/>
</dbReference>